<reference evidence="2" key="1">
    <citation type="journal article" date="2019" name="Int. J. Syst. Evol. Microbiol.">
        <title>The Global Catalogue of Microorganisms (GCM) 10K type strain sequencing project: providing services to taxonomists for standard genome sequencing and annotation.</title>
        <authorList>
            <consortium name="The Broad Institute Genomics Platform"/>
            <consortium name="The Broad Institute Genome Sequencing Center for Infectious Disease"/>
            <person name="Wu L."/>
            <person name="Ma J."/>
        </authorList>
    </citation>
    <scope>NUCLEOTIDE SEQUENCE [LARGE SCALE GENOMIC DNA]</scope>
    <source>
        <strain evidence="2">JCM 12389</strain>
    </source>
</reference>
<name>A0ABP3LP38_9BACI</name>
<dbReference type="EMBL" id="BAAADO010000008">
    <property type="protein sequence ID" value="GAA0501720.1"/>
    <property type="molecule type" value="Genomic_DNA"/>
</dbReference>
<dbReference type="RefSeq" id="WP_343843174.1">
    <property type="nucleotide sequence ID" value="NZ_BAAADO010000008.1"/>
</dbReference>
<evidence type="ECO:0008006" key="3">
    <source>
        <dbReference type="Google" id="ProtNLM"/>
    </source>
</evidence>
<comment type="caution">
    <text evidence="1">The sequence shown here is derived from an EMBL/GenBank/DDBJ whole genome shotgun (WGS) entry which is preliminary data.</text>
</comment>
<proteinExistence type="predicted"/>
<protein>
    <recommendedName>
        <fullName evidence="3">GerA spore germination protein</fullName>
    </recommendedName>
</protein>
<keyword evidence="2" id="KW-1185">Reference proteome</keyword>
<gene>
    <name evidence="1" type="ORF">GCM10008986_31520</name>
</gene>
<evidence type="ECO:0000313" key="1">
    <source>
        <dbReference type="EMBL" id="GAA0501720.1"/>
    </source>
</evidence>
<accession>A0ABP3LP38</accession>
<dbReference type="Proteomes" id="UP001500880">
    <property type="component" value="Unassembled WGS sequence"/>
</dbReference>
<organism evidence="1 2">
    <name type="scientific">Salinibacillus aidingensis</name>
    <dbReference type="NCBI Taxonomy" id="237684"/>
    <lineage>
        <taxon>Bacteria</taxon>
        <taxon>Bacillati</taxon>
        <taxon>Bacillota</taxon>
        <taxon>Bacilli</taxon>
        <taxon>Bacillales</taxon>
        <taxon>Bacillaceae</taxon>
        <taxon>Salinibacillus</taxon>
    </lineage>
</organism>
<evidence type="ECO:0000313" key="2">
    <source>
        <dbReference type="Proteomes" id="UP001500880"/>
    </source>
</evidence>
<sequence>MSIYQNIFHYYRGQTKNSSKKTQILQIENNVTKAFLNVLQHSSNELTTSFINMLDIDTNSINNYEYRYQVSSPLSKITTIGVVVGIAENKEIRKGVPKEYGIPDGAIISNNVSILIENKIGYNSFLDQKQLERHKGTFAKGQKIMEEPLILSWQEVRCFFRCLWQTKNVVFGS</sequence>